<evidence type="ECO:0000313" key="2">
    <source>
        <dbReference type="Proteomes" id="UP000283090"/>
    </source>
</evidence>
<sequence length="393" mass="45390">MDHQIPNFLGLPREIRDEVYKYLLLFDLPTKGVSSTPLTAVLAQHDKPVSVQNAILRVNKQVHDEAAEIFYGLNTFVVKITSLTYSGLPDRPHHKFQRFNLVYIAPWESLTFDCRARSPWEELVHGLGIRLPEFAFEEAEMESIDVPWGYNYSETIDLSFERDIYSAKLLHENEARNLKLPGTRYRHLVRRINLDIESQHPLLEASNEFCYSTGYLRLTLFPALSRLENSLYDKGKDVQVDVKVSALILEENWEKKATSVMLEEDLGRRFQIKKALERKMYTALCRLLWPLTRMSWKSSRISTPLDSQYPSVMEGEFERCRTFKVEAAEEFNSQTHQLPEEIVTASVGHMWAFVRGRLGLLAIDRCVRAGLLPDVLIFEPEDEPVYSEFGPSG</sequence>
<dbReference type="RefSeq" id="XP_067495070.1">
    <property type="nucleotide sequence ID" value="XM_067634537.1"/>
</dbReference>
<dbReference type="EMBL" id="SAEB01000001">
    <property type="protein sequence ID" value="RVD89526.1"/>
    <property type="molecule type" value="Genomic_DNA"/>
</dbReference>
<dbReference type="Proteomes" id="UP000283090">
    <property type="component" value="Unassembled WGS sequence"/>
</dbReference>
<comment type="caution">
    <text evidence="1">The sequence shown here is derived from an EMBL/GenBank/DDBJ whole genome shotgun (WGS) entry which is preliminary data.</text>
</comment>
<organism evidence="1 2">
    <name type="scientific">Arthrobotrys flagrans</name>
    <name type="common">Nematode-trapping fungus</name>
    <name type="synonym">Trichothecium flagrans</name>
    <dbReference type="NCBI Taxonomy" id="97331"/>
    <lineage>
        <taxon>Eukaryota</taxon>
        <taxon>Fungi</taxon>
        <taxon>Dikarya</taxon>
        <taxon>Ascomycota</taxon>
        <taxon>Pezizomycotina</taxon>
        <taxon>Orbiliomycetes</taxon>
        <taxon>Orbiliales</taxon>
        <taxon>Orbiliaceae</taxon>
        <taxon>Arthrobotrys</taxon>
    </lineage>
</organism>
<evidence type="ECO:0000313" key="1">
    <source>
        <dbReference type="EMBL" id="RVD89526.1"/>
    </source>
</evidence>
<reference evidence="1 2" key="1">
    <citation type="submission" date="2019-01" db="EMBL/GenBank/DDBJ databases">
        <title>Intercellular communication is required for trap formation in the nematode-trapping fungus Duddingtonia flagrans.</title>
        <authorList>
            <person name="Youssar L."/>
            <person name="Wernet V."/>
            <person name="Hensel N."/>
            <person name="Hildebrandt H.-G."/>
            <person name="Fischer R."/>
        </authorList>
    </citation>
    <scope>NUCLEOTIDE SEQUENCE [LARGE SCALE GENOMIC DNA]</scope>
    <source>
        <strain evidence="1 2">CBS H-5679</strain>
    </source>
</reference>
<proteinExistence type="predicted"/>
<dbReference type="VEuPathDB" id="FungiDB:DFL_000530"/>
<dbReference type="PANTHER" id="PTHR42085:SF2">
    <property type="entry name" value="F-BOX DOMAIN-CONTAINING PROTEIN"/>
    <property type="match status" value="1"/>
</dbReference>
<dbReference type="GeneID" id="93582841"/>
<dbReference type="PANTHER" id="PTHR42085">
    <property type="entry name" value="F-BOX DOMAIN-CONTAINING PROTEIN"/>
    <property type="match status" value="1"/>
</dbReference>
<dbReference type="InterPro" id="IPR038883">
    <property type="entry name" value="AN11006-like"/>
</dbReference>
<gene>
    <name evidence="1" type="ORF">DFL_000530</name>
</gene>
<dbReference type="OrthoDB" id="2951834at2759"/>
<evidence type="ECO:0008006" key="3">
    <source>
        <dbReference type="Google" id="ProtNLM"/>
    </source>
</evidence>
<name>A0A437AEJ6_ARTFL</name>
<accession>A0A437AEJ6</accession>
<keyword evidence="2" id="KW-1185">Reference proteome</keyword>
<dbReference type="AlphaFoldDB" id="A0A437AEJ6"/>
<protein>
    <recommendedName>
        <fullName evidence="3">F-box domain-containing protein</fullName>
    </recommendedName>
</protein>